<proteinExistence type="predicted"/>
<accession>A0A7W8EAM9</accession>
<evidence type="ECO:0000313" key="1">
    <source>
        <dbReference type="EMBL" id="MBB5063665.1"/>
    </source>
</evidence>
<dbReference type="AlphaFoldDB" id="A0A7W8EAM9"/>
<dbReference type="Proteomes" id="UP000584867">
    <property type="component" value="Unassembled WGS sequence"/>
</dbReference>
<sequence length="59" mass="6810">MIARLLADAPHLRCCVPQPIRNLLDARYLNGSARQAPELDPRMRAITGRERVRFLRGFH</sequence>
<name>A0A7W8EAM9_9BACT</name>
<evidence type="ECO:0000313" key="2">
    <source>
        <dbReference type="Proteomes" id="UP000584867"/>
    </source>
</evidence>
<protein>
    <submittedName>
        <fullName evidence="1">Uncharacterized protein</fullName>
    </submittedName>
</protein>
<reference evidence="1 2" key="1">
    <citation type="submission" date="2020-08" db="EMBL/GenBank/DDBJ databases">
        <title>Genomic Encyclopedia of Type Strains, Phase IV (KMG-V): Genome sequencing to study the core and pangenomes of soil and plant-associated prokaryotes.</title>
        <authorList>
            <person name="Whitman W."/>
        </authorList>
    </citation>
    <scope>NUCLEOTIDE SEQUENCE [LARGE SCALE GENOMIC DNA]</scope>
    <source>
        <strain evidence="1 2">X5P3</strain>
    </source>
</reference>
<dbReference type="EMBL" id="JACHIO010000007">
    <property type="protein sequence ID" value="MBB5063665.1"/>
    <property type="molecule type" value="Genomic_DNA"/>
</dbReference>
<gene>
    <name evidence="1" type="ORF">HDF15_002010</name>
</gene>
<comment type="caution">
    <text evidence="1">The sequence shown here is derived from an EMBL/GenBank/DDBJ whole genome shotgun (WGS) entry which is preliminary data.</text>
</comment>
<organism evidence="1 2">
    <name type="scientific">Granulicella mallensis</name>
    <dbReference type="NCBI Taxonomy" id="940614"/>
    <lineage>
        <taxon>Bacteria</taxon>
        <taxon>Pseudomonadati</taxon>
        <taxon>Acidobacteriota</taxon>
        <taxon>Terriglobia</taxon>
        <taxon>Terriglobales</taxon>
        <taxon>Acidobacteriaceae</taxon>
        <taxon>Granulicella</taxon>
    </lineage>
</organism>